<proteinExistence type="predicted"/>
<evidence type="ECO:0000313" key="3">
    <source>
        <dbReference type="Proteomes" id="UP001519332"/>
    </source>
</evidence>
<dbReference type="EMBL" id="JAGINW010000001">
    <property type="protein sequence ID" value="MBP2329328.1"/>
    <property type="molecule type" value="Genomic_DNA"/>
</dbReference>
<keyword evidence="3" id="KW-1185">Reference proteome</keyword>
<evidence type="ECO:0000313" key="2">
    <source>
        <dbReference type="EMBL" id="MBP2329328.1"/>
    </source>
</evidence>
<name>A0ABS4TY49_9PSEU</name>
<accession>A0ABS4TY49</accession>
<reference evidence="2 3" key="1">
    <citation type="submission" date="2021-03" db="EMBL/GenBank/DDBJ databases">
        <title>Sequencing the genomes of 1000 actinobacteria strains.</title>
        <authorList>
            <person name="Klenk H.-P."/>
        </authorList>
    </citation>
    <scope>NUCLEOTIDE SEQUENCE [LARGE SCALE GENOMIC DNA]</scope>
    <source>
        <strain evidence="2 3">DSM 46670</strain>
    </source>
</reference>
<feature type="compositionally biased region" description="Basic and acidic residues" evidence="1">
    <location>
        <begin position="136"/>
        <end position="147"/>
    </location>
</feature>
<organism evidence="2 3">
    <name type="scientific">Kibdelosporangium banguiense</name>
    <dbReference type="NCBI Taxonomy" id="1365924"/>
    <lineage>
        <taxon>Bacteria</taxon>
        <taxon>Bacillati</taxon>
        <taxon>Actinomycetota</taxon>
        <taxon>Actinomycetes</taxon>
        <taxon>Pseudonocardiales</taxon>
        <taxon>Pseudonocardiaceae</taxon>
        <taxon>Kibdelosporangium</taxon>
    </lineage>
</organism>
<protein>
    <submittedName>
        <fullName evidence="2">Uncharacterized protein</fullName>
    </submittedName>
</protein>
<gene>
    <name evidence="2" type="ORF">JOF56_009713</name>
</gene>
<evidence type="ECO:0000256" key="1">
    <source>
        <dbReference type="SAM" id="MobiDB-lite"/>
    </source>
</evidence>
<feature type="compositionally biased region" description="Low complexity" evidence="1">
    <location>
        <begin position="167"/>
        <end position="178"/>
    </location>
</feature>
<dbReference type="Proteomes" id="UP001519332">
    <property type="component" value="Unassembled WGS sequence"/>
</dbReference>
<feature type="compositionally biased region" description="Polar residues" evidence="1">
    <location>
        <begin position="179"/>
        <end position="200"/>
    </location>
</feature>
<comment type="caution">
    <text evidence="2">The sequence shown here is derived from an EMBL/GenBank/DDBJ whole genome shotgun (WGS) entry which is preliminary data.</text>
</comment>
<feature type="region of interest" description="Disordered" evidence="1">
    <location>
        <begin position="71"/>
        <end position="211"/>
    </location>
</feature>
<sequence length="235" mass="25661">MSLLYQLTRRLLSVPAVLLRHDISKDAELLVLRHENAVLRRQIPGQVRYESADRFWFAALSSLLARRGWQDIPPSTRDDPGLAPQVPRQEVGLQRAPTPDWTATHTRGHQEARYSPGPRQPALGPPKDPRRARRTQPPDHHIDHLGDSELQQASIPPHTEPAPPGNSSSLPRPAASSRQTPSTSAPRSAHASTPWSSSNTAHDDCTSPASSPTCGAQILIAAGQRACCLVETIRA</sequence>